<name>A0A9P5YVY1_9AGAR</name>
<accession>A0A9P5YVY1</accession>
<protein>
    <recommendedName>
        <fullName evidence="4">Secreted protein</fullName>
    </recommendedName>
</protein>
<evidence type="ECO:0008006" key="4">
    <source>
        <dbReference type="Google" id="ProtNLM"/>
    </source>
</evidence>
<keyword evidence="1" id="KW-0732">Signal</keyword>
<dbReference type="EMBL" id="MU155328">
    <property type="protein sequence ID" value="KAF9475544.1"/>
    <property type="molecule type" value="Genomic_DNA"/>
</dbReference>
<feature type="signal peptide" evidence="1">
    <location>
        <begin position="1"/>
        <end position="23"/>
    </location>
</feature>
<evidence type="ECO:0000313" key="2">
    <source>
        <dbReference type="EMBL" id="KAF9475544.1"/>
    </source>
</evidence>
<reference evidence="2" key="1">
    <citation type="submission" date="2020-11" db="EMBL/GenBank/DDBJ databases">
        <authorList>
            <consortium name="DOE Joint Genome Institute"/>
            <person name="Ahrendt S."/>
            <person name="Riley R."/>
            <person name="Andreopoulos W."/>
            <person name="Labutti K."/>
            <person name="Pangilinan J."/>
            <person name="Ruiz-Duenas F.J."/>
            <person name="Barrasa J.M."/>
            <person name="Sanchez-Garcia M."/>
            <person name="Camarero S."/>
            <person name="Miyauchi S."/>
            <person name="Serrano A."/>
            <person name="Linde D."/>
            <person name="Babiker R."/>
            <person name="Drula E."/>
            <person name="Ayuso-Fernandez I."/>
            <person name="Pacheco R."/>
            <person name="Padilla G."/>
            <person name="Ferreira P."/>
            <person name="Barriuso J."/>
            <person name="Kellner H."/>
            <person name="Castanera R."/>
            <person name="Alfaro M."/>
            <person name="Ramirez L."/>
            <person name="Pisabarro A.G."/>
            <person name="Kuo A."/>
            <person name="Tritt A."/>
            <person name="Lipzen A."/>
            <person name="He G."/>
            <person name="Yan M."/>
            <person name="Ng V."/>
            <person name="Cullen D."/>
            <person name="Martin F."/>
            <person name="Rosso M.-N."/>
            <person name="Henrissat B."/>
            <person name="Hibbett D."/>
            <person name="Martinez A.T."/>
            <person name="Grigoriev I.V."/>
        </authorList>
    </citation>
    <scope>NUCLEOTIDE SEQUENCE</scope>
    <source>
        <strain evidence="2">CIRM-BRFM 674</strain>
    </source>
</reference>
<dbReference type="AlphaFoldDB" id="A0A9P5YVY1"/>
<comment type="caution">
    <text evidence="2">The sequence shown here is derived from an EMBL/GenBank/DDBJ whole genome shotgun (WGS) entry which is preliminary data.</text>
</comment>
<proteinExistence type="predicted"/>
<evidence type="ECO:0000256" key="1">
    <source>
        <dbReference type="SAM" id="SignalP"/>
    </source>
</evidence>
<gene>
    <name evidence="2" type="ORF">BDN70DRAFT_883600</name>
</gene>
<evidence type="ECO:0000313" key="3">
    <source>
        <dbReference type="Proteomes" id="UP000807469"/>
    </source>
</evidence>
<feature type="chain" id="PRO_5040373638" description="Secreted protein" evidence="1">
    <location>
        <begin position="24"/>
        <end position="73"/>
    </location>
</feature>
<organism evidence="2 3">
    <name type="scientific">Pholiota conissans</name>
    <dbReference type="NCBI Taxonomy" id="109636"/>
    <lineage>
        <taxon>Eukaryota</taxon>
        <taxon>Fungi</taxon>
        <taxon>Dikarya</taxon>
        <taxon>Basidiomycota</taxon>
        <taxon>Agaricomycotina</taxon>
        <taxon>Agaricomycetes</taxon>
        <taxon>Agaricomycetidae</taxon>
        <taxon>Agaricales</taxon>
        <taxon>Agaricineae</taxon>
        <taxon>Strophariaceae</taxon>
        <taxon>Pholiota</taxon>
    </lineage>
</organism>
<keyword evidence="3" id="KW-1185">Reference proteome</keyword>
<dbReference type="Proteomes" id="UP000807469">
    <property type="component" value="Unassembled WGS sequence"/>
</dbReference>
<sequence>MISFTVILVAAAQVITHFTAGLAKPSRRHILDALWTVSAKTAQPRTMTLRFSFAIRQRAPSPAMGERSMRVPC</sequence>